<evidence type="ECO:0000256" key="1">
    <source>
        <dbReference type="ARBA" id="ARBA00007401"/>
    </source>
</evidence>
<keyword evidence="7" id="KW-1185">Reference proteome</keyword>
<evidence type="ECO:0000313" key="6">
    <source>
        <dbReference type="EMBL" id="RAJ79077.1"/>
    </source>
</evidence>
<dbReference type="InterPro" id="IPR008979">
    <property type="entry name" value="Galactose-bd-like_sf"/>
</dbReference>
<dbReference type="InterPro" id="IPR006104">
    <property type="entry name" value="Glyco_hydro_2_N"/>
</dbReference>
<feature type="signal peptide" evidence="3">
    <location>
        <begin position="1"/>
        <end position="18"/>
    </location>
</feature>
<dbReference type="GO" id="GO:0005975">
    <property type="term" value="P:carbohydrate metabolic process"/>
    <property type="evidence" value="ECO:0007669"/>
    <property type="project" value="InterPro"/>
</dbReference>
<evidence type="ECO:0000256" key="3">
    <source>
        <dbReference type="SAM" id="SignalP"/>
    </source>
</evidence>
<feature type="domain" description="Sialate O-acetylesterase" evidence="5">
    <location>
        <begin position="101"/>
        <end position="225"/>
    </location>
</feature>
<keyword evidence="3" id="KW-0732">Signal</keyword>
<evidence type="ECO:0000259" key="4">
    <source>
        <dbReference type="Pfam" id="PF02837"/>
    </source>
</evidence>
<dbReference type="Gene3D" id="3.40.50.1110">
    <property type="entry name" value="SGNH hydrolase"/>
    <property type="match status" value="2"/>
</dbReference>
<protein>
    <submittedName>
        <fullName evidence="6">Sialate O-acetylesterase</fullName>
    </submittedName>
</protein>
<dbReference type="InterPro" id="IPR005181">
    <property type="entry name" value="SASA"/>
</dbReference>
<name>A0A327VSQ3_9BACT</name>
<evidence type="ECO:0000256" key="2">
    <source>
        <dbReference type="ARBA" id="ARBA00022801"/>
    </source>
</evidence>
<dbReference type="GO" id="GO:0001681">
    <property type="term" value="F:sialate O-acetylesterase activity"/>
    <property type="evidence" value="ECO:0007669"/>
    <property type="project" value="InterPro"/>
</dbReference>
<dbReference type="OrthoDB" id="9816001at2"/>
<dbReference type="InterPro" id="IPR039329">
    <property type="entry name" value="SIAE"/>
</dbReference>
<keyword evidence="2" id="KW-0378">Hydrolase</keyword>
<dbReference type="SUPFAM" id="SSF49785">
    <property type="entry name" value="Galactose-binding domain-like"/>
    <property type="match status" value="1"/>
</dbReference>
<evidence type="ECO:0000313" key="7">
    <source>
        <dbReference type="Proteomes" id="UP000249819"/>
    </source>
</evidence>
<comment type="caution">
    <text evidence="6">The sequence shown here is derived from an EMBL/GenBank/DDBJ whole genome shotgun (WGS) entry which is preliminary data.</text>
</comment>
<dbReference type="Proteomes" id="UP000249819">
    <property type="component" value="Unassembled WGS sequence"/>
</dbReference>
<feature type="domain" description="Sialate O-acetylesterase" evidence="5">
    <location>
        <begin position="422"/>
        <end position="500"/>
    </location>
</feature>
<sequence length="639" mass="72594">MKTFCLCLLIACGYSLHAQIRLPRLVSDNMILQRNSPVRIWGWASPGEKIQATFHHKKYAALTGNDSTWSFTLPPMAAGGPYELDLRASNHVSVKNILFGDVWVCSGQSNMELSMQRLKDKYPEVISHAENPYIRQFSVASRAIWTHAANDYETGAWTSASPATVLSFSAVGYFFAKELYERYHVPIGLIRAAVGGSTAEAWLSKEALKQFPQYDPILRNYERTTYTDSLKARENTINTAWYTRLWQNDKGLHDTQPWYAENYNSENWRQISVPGFWADQTNDNDHGVRWYRKEIVVSKNMAEKDAQLWLGNIVDRDSVYINGHFIGTTGYQYPPRKYPVPAGILREGKNSIVVRVINYSGEGGFYKDKPYYLFSGADTVRLDGEWQFRVGAIQEPIAAIKPYYEPPAGLFQGMITPMLPYAIKGVIWYQGEANANNPTPYQEIFPALIQDWRRQWKNDFPFLYVQLANYMESKPFPTESNWARLREAQLKTLRVPKTGMAVIIDIGEWNDIHPLNKLDVGKRLSLLAQSLAYNEKGVETSGPLFQQLRINENKAVISFTHTSKGLHCKGAALQEFAVAGQDKKFYPAHAKINGNTITVWSEQVPQPVAVRYAWANNPAHANLYNGTGLPASPFRTDNW</sequence>
<dbReference type="InterPro" id="IPR036514">
    <property type="entry name" value="SGNH_hydro_sf"/>
</dbReference>
<dbReference type="Pfam" id="PF02837">
    <property type="entry name" value="Glyco_hydro_2_N"/>
    <property type="match status" value="1"/>
</dbReference>
<dbReference type="RefSeq" id="WP_111593549.1">
    <property type="nucleotide sequence ID" value="NZ_QLMA01000006.1"/>
</dbReference>
<feature type="chain" id="PRO_5016276287" evidence="3">
    <location>
        <begin position="19"/>
        <end position="639"/>
    </location>
</feature>
<dbReference type="EMBL" id="QLMA01000006">
    <property type="protein sequence ID" value="RAJ79077.1"/>
    <property type="molecule type" value="Genomic_DNA"/>
</dbReference>
<dbReference type="PANTHER" id="PTHR22901:SF0">
    <property type="entry name" value="SIALATE O-ACETYLESTERASE"/>
    <property type="match status" value="1"/>
</dbReference>
<comment type="similarity">
    <text evidence="1">Belongs to the glycosyl hydrolase 2 family.</text>
</comment>
<dbReference type="AlphaFoldDB" id="A0A327VSQ3"/>
<dbReference type="Pfam" id="PF03629">
    <property type="entry name" value="SASA"/>
    <property type="match status" value="2"/>
</dbReference>
<feature type="domain" description="Glycosyl hydrolases family 2 sugar binding" evidence="4">
    <location>
        <begin position="229"/>
        <end position="376"/>
    </location>
</feature>
<proteinExistence type="inferred from homology"/>
<dbReference type="PANTHER" id="PTHR22901">
    <property type="entry name" value="SIALATE O-ACETYLESTERASE"/>
    <property type="match status" value="1"/>
</dbReference>
<evidence type="ECO:0000259" key="5">
    <source>
        <dbReference type="Pfam" id="PF03629"/>
    </source>
</evidence>
<dbReference type="SUPFAM" id="SSF52266">
    <property type="entry name" value="SGNH hydrolase"/>
    <property type="match status" value="1"/>
</dbReference>
<gene>
    <name evidence="6" type="ORF">CLV59_106137</name>
</gene>
<organism evidence="6 7">
    <name type="scientific">Chitinophaga dinghuensis</name>
    <dbReference type="NCBI Taxonomy" id="1539050"/>
    <lineage>
        <taxon>Bacteria</taxon>
        <taxon>Pseudomonadati</taxon>
        <taxon>Bacteroidota</taxon>
        <taxon>Chitinophagia</taxon>
        <taxon>Chitinophagales</taxon>
        <taxon>Chitinophagaceae</taxon>
        <taxon>Chitinophaga</taxon>
    </lineage>
</organism>
<accession>A0A327VSQ3</accession>
<dbReference type="GO" id="GO:0004553">
    <property type="term" value="F:hydrolase activity, hydrolyzing O-glycosyl compounds"/>
    <property type="evidence" value="ECO:0007669"/>
    <property type="project" value="InterPro"/>
</dbReference>
<reference evidence="6 7" key="1">
    <citation type="submission" date="2018-06" db="EMBL/GenBank/DDBJ databases">
        <title>Genomic Encyclopedia of Archaeal and Bacterial Type Strains, Phase II (KMG-II): from individual species to whole genera.</title>
        <authorList>
            <person name="Goeker M."/>
        </authorList>
    </citation>
    <scope>NUCLEOTIDE SEQUENCE [LARGE SCALE GENOMIC DNA]</scope>
    <source>
        <strain evidence="6 7">DSM 29821</strain>
    </source>
</reference>